<name>A0AA91FDN3_RHILI</name>
<proteinExistence type="predicted"/>
<evidence type="ECO:0000313" key="2">
    <source>
        <dbReference type="Proteomes" id="UP000093737"/>
    </source>
</evidence>
<accession>A0AA91FDN3</accession>
<dbReference type="Proteomes" id="UP000093737">
    <property type="component" value="Unassembled WGS sequence"/>
</dbReference>
<dbReference type="AlphaFoldDB" id="A0AA91FDN3"/>
<protein>
    <submittedName>
        <fullName evidence="1">Uncharacterized protein</fullName>
    </submittedName>
</protein>
<evidence type="ECO:0000313" key="1">
    <source>
        <dbReference type="EMBL" id="OBQ72071.1"/>
    </source>
</evidence>
<sequence length="64" mass="7318">MTYRLINAIIFSKRAIYGDHEHDTKTDPRITLSSAHPYLQLTDNSAKQSILQEMIALCDRARGK</sequence>
<dbReference type="RefSeq" id="WP_056563177.1">
    <property type="nucleotide sequence ID" value="NZ_CP033334.1"/>
</dbReference>
<comment type="caution">
    <text evidence="1">The sequence shown here is derived from an EMBL/GenBank/DDBJ whole genome shotgun (WGS) entry which is preliminary data.</text>
</comment>
<dbReference type="EMBL" id="LYTK01000001">
    <property type="protein sequence ID" value="OBQ72071.1"/>
    <property type="molecule type" value="Genomic_DNA"/>
</dbReference>
<organism evidence="1 2">
    <name type="scientific">Rhizobium loti</name>
    <name type="common">Mesorhizobium loti</name>
    <dbReference type="NCBI Taxonomy" id="381"/>
    <lineage>
        <taxon>Bacteria</taxon>
        <taxon>Pseudomonadati</taxon>
        <taxon>Pseudomonadota</taxon>
        <taxon>Alphaproteobacteria</taxon>
        <taxon>Hyphomicrobiales</taxon>
        <taxon>Phyllobacteriaceae</taxon>
        <taxon>Mesorhizobium</taxon>
    </lineage>
</organism>
<gene>
    <name evidence="1" type="ORF">A8145_04295</name>
</gene>
<reference evidence="1 2" key="1">
    <citation type="submission" date="2016-05" db="EMBL/GenBank/DDBJ databases">
        <authorList>
            <person name="Ramsay J.P."/>
        </authorList>
    </citation>
    <scope>NUCLEOTIDE SEQUENCE [LARGE SCALE GENOMIC DNA]</scope>
    <source>
        <strain evidence="1 2">NZP2042</strain>
    </source>
</reference>